<keyword evidence="2" id="KW-0378">Hydrolase</keyword>
<organism evidence="2 3">
    <name type="scientific">SAR86 cluster bacterium</name>
    <dbReference type="NCBI Taxonomy" id="2030880"/>
    <lineage>
        <taxon>Bacteria</taxon>
        <taxon>Pseudomonadati</taxon>
        <taxon>Pseudomonadota</taxon>
        <taxon>Gammaproteobacteria</taxon>
        <taxon>SAR86 cluster</taxon>
    </lineage>
</organism>
<dbReference type="PANTHER" id="PTHR43135">
    <property type="entry name" value="ALPHA-D-RIBOSE 1-METHYLPHOSPHONATE 5-TRIPHOSPHATE DIPHOSPHATASE"/>
    <property type="match status" value="1"/>
</dbReference>
<name>A0A2A4MM91_9GAMM</name>
<gene>
    <name evidence="2" type="ORF">COC19_05035</name>
</gene>
<reference evidence="3" key="1">
    <citation type="submission" date="2017-08" db="EMBL/GenBank/DDBJ databases">
        <title>A dynamic microbial community with high functional redundancy inhabits the cold, oxic subseafloor aquifer.</title>
        <authorList>
            <person name="Tully B.J."/>
            <person name="Wheat C.G."/>
            <person name="Glazer B.T."/>
            <person name="Huber J.A."/>
        </authorList>
    </citation>
    <scope>NUCLEOTIDE SEQUENCE [LARGE SCALE GENOMIC DNA]</scope>
</reference>
<protein>
    <submittedName>
        <fullName evidence="2">Amidohydrolase</fullName>
    </submittedName>
</protein>
<proteinExistence type="predicted"/>
<evidence type="ECO:0000259" key="1">
    <source>
        <dbReference type="Pfam" id="PF01979"/>
    </source>
</evidence>
<feature type="domain" description="Amidohydrolase-related" evidence="1">
    <location>
        <begin position="91"/>
        <end position="434"/>
    </location>
</feature>
<dbReference type="InterPro" id="IPR032466">
    <property type="entry name" value="Metal_Hydrolase"/>
</dbReference>
<dbReference type="PANTHER" id="PTHR43135:SF3">
    <property type="entry name" value="ALPHA-D-RIBOSE 1-METHYLPHOSPHONATE 5-TRIPHOSPHATE DIPHOSPHATASE"/>
    <property type="match status" value="1"/>
</dbReference>
<dbReference type="Gene3D" id="3.40.50.10910">
    <property type="entry name" value="Amidohydrolase"/>
    <property type="match status" value="1"/>
</dbReference>
<dbReference type="Gene3D" id="2.30.40.10">
    <property type="entry name" value="Urease, subunit C, domain 1"/>
    <property type="match status" value="1"/>
</dbReference>
<evidence type="ECO:0000313" key="2">
    <source>
        <dbReference type="EMBL" id="PCH61161.1"/>
    </source>
</evidence>
<dbReference type="AlphaFoldDB" id="A0A2A4MM91"/>
<dbReference type="SUPFAM" id="SSF51338">
    <property type="entry name" value="Composite domain of metallo-dependent hydrolases"/>
    <property type="match status" value="1"/>
</dbReference>
<dbReference type="GO" id="GO:0016810">
    <property type="term" value="F:hydrolase activity, acting on carbon-nitrogen (but not peptide) bonds"/>
    <property type="evidence" value="ECO:0007669"/>
    <property type="project" value="InterPro"/>
</dbReference>
<dbReference type="Proteomes" id="UP000218172">
    <property type="component" value="Unassembled WGS sequence"/>
</dbReference>
<comment type="caution">
    <text evidence="2">The sequence shown here is derived from an EMBL/GenBank/DDBJ whole genome shotgun (WGS) entry which is preliminary data.</text>
</comment>
<dbReference type="Gene3D" id="3.30.110.90">
    <property type="entry name" value="Amidohydrolase"/>
    <property type="match status" value="1"/>
</dbReference>
<dbReference type="InterPro" id="IPR011059">
    <property type="entry name" value="Metal-dep_hydrolase_composite"/>
</dbReference>
<sequence>MLNHSQTETAMNTSLRASLLLCASLLCLPLISQANEGVIAFVGARIIDGTVAAPLEDAVLIVRDGRIQAVGPRADVSIPAQATRIDVSGKTLMPGLINAHGHVGDVIGLEGGHYTTDNLLRQLSLYARYGITTVNSLGNDAQQGFELRDSQYRIDLRRARLYVAGSVVVGDSEAAIRDEVNRNADLGANYIKVRIDDNLGRTTKMPAHLFQALVDQAHIRRLPVAVHLFYLDDAKFVLENGADLIAHSVRDLAVDPEFMDLIKQQDVCYIPTLTREVSTFIYESTPAFFSDPFFLKEVDEDIITALQSPERQARLRSSSSAQQYKIALEVAMENIDLLTSNGVKIAMGTDSGPAGRFQGYFEHMELELMVAAGMSPLQAIRSATGVAADCMNASDIGTLEPGKWADIVVLDANPAEDILNTRAIDSVWIAGNRVPTGRP</sequence>
<evidence type="ECO:0000313" key="3">
    <source>
        <dbReference type="Proteomes" id="UP000218172"/>
    </source>
</evidence>
<dbReference type="SUPFAM" id="SSF51556">
    <property type="entry name" value="Metallo-dependent hydrolases"/>
    <property type="match status" value="1"/>
</dbReference>
<dbReference type="InterPro" id="IPR006680">
    <property type="entry name" value="Amidohydro-rel"/>
</dbReference>
<dbReference type="InterPro" id="IPR051781">
    <property type="entry name" value="Metallo-dep_Hydrolase"/>
</dbReference>
<dbReference type="EMBL" id="NVQR01000072">
    <property type="protein sequence ID" value="PCH61161.1"/>
    <property type="molecule type" value="Genomic_DNA"/>
</dbReference>
<dbReference type="Pfam" id="PF01979">
    <property type="entry name" value="Amidohydro_1"/>
    <property type="match status" value="1"/>
</dbReference>
<dbReference type="Gene3D" id="1.20.58.520">
    <property type="entry name" value="Amidohydrolase"/>
    <property type="match status" value="1"/>
</dbReference>
<accession>A0A2A4MM91</accession>